<sequence length="263" mass="26527">MNISELSSTPVKKSRESLKTRLGIGSATIVTVGLLGVLGAGVASAAPDAGSLATTSTAASTAKAGGGHMNPIGIFVRVSATSKQALGDRAEKAATRLVEHTSRFAKLPANLQADITTEKNAVGADRITDAVKIKTTALAGGYGAVIQKKATEAQNEAAHPGNAGERALLRATTRTSNSGVDAQKIALKLSGNSTAFEKLPANFQSDVTALKNASPADADAQAAKIKSAAEAGEYGTKIQTTIKNIEAHKGGAAKKAAAGTHTS</sequence>
<gene>
    <name evidence="2" type="ORF">ACFOW9_09225</name>
</gene>
<evidence type="ECO:0000313" key="3">
    <source>
        <dbReference type="Proteomes" id="UP001595773"/>
    </source>
</evidence>
<organism evidence="2 3">
    <name type="scientific">Arthrobacter cryoconiti</name>
    <dbReference type="NCBI Taxonomy" id="748907"/>
    <lineage>
        <taxon>Bacteria</taxon>
        <taxon>Bacillati</taxon>
        <taxon>Actinomycetota</taxon>
        <taxon>Actinomycetes</taxon>
        <taxon>Micrococcales</taxon>
        <taxon>Micrococcaceae</taxon>
        <taxon>Arthrobacter</taxon>
    </lineage>
</organism>
<evidence type="ECO:0000256" key="1">
    <source>
        <dbReference type="SAM" id="Phobius"/>
    </source>
</evidence>
<protein>
    <submittedName>
        <fullName evidence="2">Uncharacterized protein</fullName>
    </submittedName>
</protein>
<accession>A0ABV8QZY3</accession>
<keyword evidence="3" id="KW-1185">Reference proteome</keyword>
<dbReference type="Proteomes" id="UP001595773">
    <property type="component" value="Unassembled WGS sequence"/>
</dbReference>
<feature type="transmembrane region" description="Helical" evidence="1">
    <location>
        <begin position="22"/>
        <end position="46"/>
    </location>
</feature>
<keyword evidence="1" id="KW-1133">Transmembrane helix</keyword>
<name>A0ABV8QZY3_9MICC</name>
<dbReference type="RefSeq" id="WP_230067430.1">
    <property type="nucleotide sequence ID" value="NZ_BAABLL010000004.1"/>
</dbReference>
<reference evidence="3" key="1">
    <citation type="journal article" date="2019" name="Int. J. Syst. Evol. Microbiol.">
        <title>The Global Catalogue of Microorganisms (GCM) 10K type strain sequencing project: providing services to taxonomists for standard genome sequencing and annotation.</title>
        <authorList>
            <consortium name="The Broad Institute Genomics Platform"/>
            <consortium name="The Broad Institute Genome Sequencing Center for Infectious Disease"/>
            <person name="Wu L."/>
            <person name="Ma J."/>
        </authorList>
    </citation>
    <scope>NUCLEOTIDE SEQUENCE [LARGE SCALE GENOMIC DNA]</scope>
    <source>
        <strain evidence="3">CGMCC 1.10698</strain>
    </source>
</reference>
<evidence type="ECO:0000313" key="2">
    <source>
        <dbReference type="EMBL" id="MFC4265779.1"/>
    </source>
</evidence>
<dbReference type="EMBL" id="JBHSCQ010000010">
    <property type="protein sequence ID" value="MFC4265779.1"/>
    <property type="molecule type" value="Genomic_DNA"/>
</dbReference>
<proteinExistence type="predicted"/>
<keyword evidence="1" id="KW-0472">Membrane</keyword>
<keyword evidence="1" id="KW-0812">Transmembrane</keyword>
<comment type="caution">
    <text evidence="2">The sequence shown here is derived from an EMBL/GenBank/DDBJ whole genome shotgun (WGS) entry which is preliminary data.</text>
</comment>